<evidence type="ECO:0000313" key="1">
    <source>
        <dbReference type="EMBL" id="CAA9456690.1"/>
    </source>
</evidence>
<name>A0A6J4QXN5_9ACTN</name>
<protein>
    <submittedName>
        <fullName evidence="1">Uncharacterized protein</fullName>
    </submittedName>
</protein>
<accession>A0A6J4QXN5</accession>
<organism evidence="1">
    <name type="scientific">uncultured Rubrobacteraceae bacterium</name>
    <dbReference type="NCBI Taxonomy" id="349277"/>
    <lineage>
        <taxon>Bacteria</taxon>
        <taxon>Bacillati</taxon>
        <taxon>Actinomycetota</taxon>
        <taxon>Rubrobacteria</taxon>
        <taxon>Rubrobacterales</taxon>
        <taxon>Rubrobacteraceae</taxon>
        <taxon>environmental samples</taxon>
    </lineage>
</organism>
<sequence length="114" mass="12824">MRILVTVKPRMYRETLAVVLHEHRPDAEVMIAPSESLDGEVTRFRPHLLVRHDNDGAGAESLNAIAYRIEVLYSDGMGARINLGGRIWEIKDMCVDDLLAVVDEVEDLVLGERV</sequence>
<dbReference type="AlphaFoldDB" id="A0A6J4QXN5"/>
<reference evidence="1" key="1">
    <citation type="submission" date="2020-02" db="EMBL/GenBank/DDBJ databases">
        <authorList>
            <person name="Meier V. D."/>
        </authorList>
    </citation>
    <scope>NUCLEOTIDE SEQUENCE</scope>
    <source>
        <strain evidence="1">AVDCRST_MAG02</strain>
    </source>
</reference>
<gene>
    <name evidence="1" type="ORF">AVDCRST_MAG02-2390</name>
</gene>
<dbReference type="EMBL" id="CADCVH010000053">
    <property type="protein sequence ID" value="CAA9456690.1"/>
    <property type="molecule type" value="Genomic_DNA"/>
</dbReference>
<proteinExistence type="predicted"/>